<accession>A0ABP0NKW7</accession>
<evidence type="ECO:0000313" key="1">
    <source>
        <dbReference type="EMBL" id="CAK9064246.1"/>
    </source>
</evidence>
<proteinExistence type="predicted"/>
<name>A0ABP0NKW7_9DINO</name>
<reference evidence="1 2" key="1">
    <citation type="submission" date="2024-02" db="EMBL/GenBank/DDBJ databases">
        <authorList>
            <person name="Chen Y."/>
            <person name="Shah S."/>
            <person name="Dougan E. K."/>
            <person name="Thang M."/>
            <person name="Chan C."/>
        </authorList>
    </citation>
    <scope>NUCLEOTIDE SEQUENCE [LARGE SCALE GENOMIC DNA]</scope>
</reference>
<organism evidence="1 2">
    <name type="scientific">Durusdinium trenchii</name>
    <dbReference type="NCBI Taxonomy" id="1381693"/>
    <lineage>
        <taxon>Eukaryota</taxon>
        <taxon>Sar</taxon>
        <taxon>Alveolata</taxon>
        <taxon>Dinophyceae</taxon>
        <taxon>Suessiales</taxon>
        <taxon>Symbiodiniaceae</taxon>
        <taxon>Durusdinium</taxon>
    </lineage>
</organism>
<dbReference type="Proteomes" id="UP001642484">
    <property type="component" value="Unassembled WGS sequence"/>
</dbReference>
<evidence type="ECO:0000313" key="2">
    <source>
        <dbReference type="Proteomes" id="UP001642484"/>
    </source>
</evidence>
<gene>
    <name evidence="1" type="ORF">CCMP2556_LOCUS31564</name>
</gene>
<sequence>MCLLEYIVNEMRLSRHHDGDQLFADDTITKIIKMAVDGDFTAELTEVLVLKDPSFMPHQLDLWTENVEAKAAPVESSFQAVDEEINKLDHSAKESAFRQDCLKLTRDCAQLGLLCKSEAQHERALRLQRVTHLKNQNTIGANFIRDFISHNARHVAGRAGELEAALDEASILKPPPRSI</sequence>
<protein>
    <submittedName>
        <fullName evidence="1">Uncharacterized protein</fullName>
    </submittedName>
</protein>
<keyword evidence="2" id="KW-1185">Reference proteome</keyword>
<dbReference type="EMBL" id="CAXAMN010021884">
    <property type="protein sequence ID" value="CAK9064246.1"/>
    <property type="molecule type" value="Genomic_DNA"/>
</dbReference>
<comment type="caution">
    <text evidence="1">The sequence shown here is derived from an EMBL/GenBank/DDBJ whole genome shotgun (WGS) entry which is preliminary data.</text>
</comment>